<dbReference type="AlphaFoldDB" id="A0A9N9NBI5"/>
<feature type="non-terminal residue" evidence="1">
    <location>
        <position position="1"/>
    </location>
</feature>
<keyword evidence="2" id="KW-1185">Reference proteome</keyword>
<accession>A0A9N9NBI5</accession>
<evidence type="ECO:0000313" key="1">
    <source>
        <dbReference type="EMBL" id="CAG8717970.1"/>
    </source>
</evidence>
<dbReference type="OrthoDB" id="2370325at2759"/>
<reference evidence="1" key="1">
    <citation type="submission" date="2021-06" db="EMBL/GenBank/DDBJ databases">
        <authorList>
            <person name="Kallberg Y."/>
            <person name="Tangrot J."/>
            <person name="Rosling A."/>
        </authorList>
    </citation>
    <scope>NUCLEOTIDE SEQUENCE</scope>
    <source>
        <strain evidence="1">FL966</strain>
    </source>
</reference>
<comment type="caution">
    <text evidence="1">The sequence shown here is derived from an EMBL/GenBank/DDBJ whole genome shotgun (WGS) entry which is preliminary data.</text>
</comment>
<dbReference type="InterPro" id="IPR012296">
    <property type="entry name" value="Nuclease_put_TT1808"/>
</dbReference>
<name>A0A9N9NBI5_9GLOM</name>
<organism evidence="1 2">
    <name type="scientific">Cetraspora pellucida</name>
    <dbReference type="NCBI Taxonomy" id="1433469"/>
    <lineage>
        <taxon>Eukaryota</taxon>
        <taxon>Fungi</taxon>
        <taxon>Fungi incertae sedis</taxon>
        <taxon>Mucoromycota</taxon>
        <taxon>Glomeromycotina</taxon>
        <taxon>Glomeromycetes</taxon>
        <taxon>Diversisporales</taxon>
        <taxon>Gigasporaceae</taxon>
        <taxon>Cetraspora</taxon>
    </lineage>
</organism>
<dbReference type="Gene3D" id="3.90.1570.10">
    <property type="entry name" value="tt1808, chain A"/>
    <property type="match status" value="1"/>
</dbReference>
<dbReference type="EMBL" id="CAJVQA010012599">
    <property type="protein sequence ID" value="CAG8717970.1"/>
    <property type="molecule type" value="Genomic_DNA"/>
</dbReference>
<dbReference type="Proteomes" id="UP000789759">
    <property type="component" value="Unassembled WGS sequence"/>
</dbReference>
<protein>
    <submittedName>
        <fullName evidence="1">22778_t:CDS:1</fullName>
    </submittedName>
</protein>
<evidence type="ECO:0000313" key="2">
    <source>
        <dbReference type="Proteomes" id="UP000789759"/>
    </source>
</evidence>
<gene>
    <name evidence="1" type="ORF">CPELLU_LOCUS12713</name>
</gene>
<sequence length="303" mass="33997">GMIKKKMVHNPLKVFKNAFSSERLRLPNKPLNETSLPYPLASDVSVEDYNFFIESGEISGYKFEYNNGTVYIVDMCSNEHEAINEVLRDSFRAHCPTTTYAIYNAPIQIRGQPLHESPAGDRTRIAPDLAVFPHPNYVPDPPVPHPGPPPSDTRGNPYARIICEIAVAQTSSSLNVKCRLWKLNSYVRSVLGIKLYNIMNTRNNPQRKRDRAMKATLWRQGVPKQKWKFGTVNKDGSPTGPTGCHGPNDPNYVITIPVSNVFYDPAIPEIGYTPLPPPATLMTAVFEIDLYEVQQMVLLSQAK</sequence>
<proteinExistence type="predicted"/>